<gene>
    <name evidence="1" type="ORF">HD841_003329</name>
</gene>
<sequence length="80" mass="8695">MTRTFGEGAVQVTCERALGLLEQALVLMDSKNIDLPAVRLSLAIEDLKDHMSSCGGAGTSVYTGRFLEDSDDPTRIWYAS</sequence>
<reference evidence="1 2" key="2">
    <citation type="submission" date="2020-08" db="EMBL/GenBank/DDBJ databases">
        <title>The Agave Microbiome: Exploring the role of microbial communities in plant adaptations to desert environments.</title>
        <authorList>
            <person name="Partida-Martinez L.P."/>
        </authorList>
    </citation>
    <scope>NUCLEOTIDE SEQUENCE [LARGE SCALE GENOMIC DNA]</scope>
    <source>
        <strain evidence="1 2">AS2.3</strain>
    </source>
</reference>
<evidence type="ECO:0000313" key="2">
    <source>
        <dbReference type="Proteomes" id="UP000517753"/>
    </source>
</evidence>
<name>A0A7Y9K2Y4_9SPHN</name>
<protein>
    <submittedName>
        <fullName evidence="1">Uncharacterized protein</fullName>
    </submittedName>
</protein>
<evidence type="ECO:0000313" key="1">
    <source>
        <dbReference type="EMBL" id="NYD91521.1"/>
    </source>
</evidence>
<dbReference type="EMBL" id="JACCBY010000005">
    <property type="protein sequence ID" value="NYD91521.1"/>
    <property type="molecule type" value="Genomic_DNA"/>
</dbReference>
<organism evidence="1 2">
    <name type="scientific">Sphingomonas melonis</name>
    <dbReference type="NCBI Taxonomy" id="152682"/>
    <lineage>
        <taxon>Bacteria</taxon>
        <taxon>Pseudomonadati</taxon>
        <taxon>Pseudomonadota</taxon>
        <taxon>Alphaproteobacteria</taxon>
        <taxon>Sphingomonadales</taxon>
        <taxon>Sphingomonadaceae</taxon>
        <taxon>Sphingomonas</taxon>
    </lineage>
</organism>
<keyword evidence="2" id="KW-1185">Reference proteome</keyword>
<dbReference type="AlphaFoldDB" id="A0A7Y9K2Y4"/>
<reference evidence="1 2" key="1">
    <citation type="submission" date="2020-07" db="EMBL/GenBank/DDBJ databases">
        <authorList>
            <person name="Partida-Martinez L."/>
            <person name="Huntemann M."/>
            <person name="Clum A."/>
            <person name="Wang J."/>
            <person name="Palaniappan K."/>
            <person name="Ritter S."/>
            <person name="Chen I.-M."/>
            <person name="Stamatis D."/>
            <person name="Reddy T."/>
            <person name="O'Malley R."/>
            <person name="Daum C."/>
            <person name="Shapiro N."/>
            <person name="Ivanova N."/>
            <person name="Kyrpides N."/>
            <person name="Woyke T."/>
        </authorList>
    </citation>
    <scope>NUCLEOTIDE SEQUENCE [LARGE SCALE GENOMIC DNA]</scope>
    <source>
        <strain evidence="1 2">AS2.3</strain>
    </source>
</reference>
<accession>A0A7Y9K2Y4</accession>
<dbReference type="Proteomes" id="UP000517753">
    <property type="component" value="Unassembled WGS sequence"/>
</dbReference>
<proteinExistence type="predicted"/>
<comment type="caution">
    <text evidence="1">The sequence shown here is derived from an EMBL/GenBank/DDBJ whole genome shotgun (WGS) entry which is preliminary data.</text>
</comment>